<evidence type="ECO:0000313" key="1">
    <source>
        <dbReference type="EMBL" id="KZW00230.1"/>
    </source>
</evidence>
<dbReference type="Proteomes" id="UP000077266">
    <property type="component" value="Unassembled WGS sequence"/>
</dbReference>
<name>A0A166BE07_EXIGL</name>
<dbReference type="Gene3D" id="3.80.10.10">
    <property type="entry name" value="Ribonuclease Inhibitor"/>
    <property type="match status" value="1"/>
</dbReference>
<evidence type="ECO:0000313" key="2">
    <source>
        <dbReference type="Proteomes" id="UP000077266"/>
    </source>
</evidence>
<organism evidence="1 2">
    <name type="scientific">Exidia glandulosa HHB12029</name>
    <dbReference type="NCBI Taxonomy" id="1314781"/>
    <lineage>
        <taxon>Eukaryota</taxon>
        <taxon>Fungi</taxon>
        <taxon>Dikarya</taxon>
        <taxon>Basidiomycota</taxon>
        <taxon>Agaricomycotina</taxon>
        <taxon>Agaricomycetes</taxon>
        <taxon>Auriculariales</taxon>
        <taxon>Exidiaceae</taxon>
        <taxon>Exidia</taxon>
    </lineage>
</organism>
<dbReference type="EMBL" id="KV425902">
    <property type="protein sequence ID" value="KZW00230.1"/>
    <property type="molecule type" value="Genomic_DNA"/>
</dbReference>
<gene>
    <name evidence="1" type="ORF">EXIGLDRAFT_830882</name>
</gene>
<dbReference type="InterPro" id="IPR032675">
    <property type="entry name" value="LRR_dom_sf"/>
</dbReference>
<dbReference type="PROSITE" id="PS51257">
    <property type="entry name" value="PROKAR_LIPOPROTEIN"/>
    <property type="match status" value="1"/>
</dbReference>
<dbReference type="AlphaFoldDB" id="A0A166BE07"/>
<keyword evidence="2" id="KW-1185">Reference proteome</keyword>
<dbReference type="InParanoid" id="A0A166BE07"/>
<protein>
    <recommendedName>
        <fullName evidence="3">F-box domain-containing protein</fullName>
    </recommendedName>
</protein>
<accession>A0A166BE07</accession>
<dbReference type="OrthoDB" id="2956712at2759"/>
<evidence type="ECO:0008006" key="3">
    <source>
        <dbReference type="Google" id="ProtNLM"/>
    </source>
</evidence>
<proteinExistence type="predicted"/>
<reference evidence="1 2" key="1">
    <citation type="journal article" date="2016" name="Mol. Biol. Evol.">
        <title>Comparative Genomics of Early-Diverging Mushroom-Forming Fungi Provides Insights into the Origins of Lignocellulose Decay Capabilities.</title>
        <authorList>
            <person name="Nagy L.G."/>
            <person name="Riley R."/>
            <person name="Tritt A."/>
            <person name="Adam C."/>
            <person name="Daum C."/>
            <person name="Floudas D."/>
            <person name="Sun H."/>
            <person name="Yadav J.S."/>
            <person name="Pangilinan J."/>
            <person name="Larsson K.H."/>
            <person name="Matsuura K."/>
            <person name="Barry K."/>
            <person name="Labutti K."/>
            <person name="Kuo R."/>
            <person name="Ohm R.A."/>
            <person name="Bhattacharya S.S."/>
            <person name="Shirouzu T."/>
            <person name="Yoshinaga Y."/>
            <person name="Martin F.M."/>
            <person name="Grigoriev I.V."/>
            <person name="Hibbett D.S."/>
        </authorList>
    </citation>
    <scope>NUCLEOTIDE SEQUENCE [LARGE SCALE GENOMIC DNA]</scope>
    <source>
        <strain evidence="1 2">HHB12029</strain>
    </source>
</reference>
<dbReference type="SUPFAM" id="SSF52047">
    <property type="entry name" value="RNI-like"/>
    <property type="match status" value="1"/>
</dbReference>
<sequence>MPADTDKAKRDVQSAISDRIQTALSTSVACMLPYVKNLERFTFIRAETAAQDAARLLTLTALGNLYGRQTQHLCLHDASLRDNGEIFSLFTSLKTLELGYSDVAAKDVASILRNNAATLEDVRFNWVSTMPQNSLFVGVVASAPLPKLRALHITGQVKVAVNETFQFLEACPALRALHIDDLEDAGALNWAKVLDRLVDACARRTMDALSFGGPKTTCTVWWQSVARFLDHLDDTLESLVIHARQIGTRAGTVSDMPEALEKSCMHSDGHYPNLKSLVIIWRAVWGMDYATIGRLANVFPNLEFLHCYIVHPRPCTIDELIENVAMFQKLKHLHFVSPAGDTNTEAFRQPENLPPSLAGLHIAGPDYPWAPYFLAAVVTQCPSLTRVSWIRHEPWREEKEDCLFVHVHRDKCGNPTKCESIVQTHYTCTAKQQIFFYKVRGDTTLALAQPPSWSEDMGQKPVKEGSVCQRACIGRNVGYDGAKATRV</sequence>